<feature type="compositionally biased region" description="Basic residues" evidence="4">
    <location>
        <begin position="151"/>
        <end position="161"/>
    </location>
</feature>
<dbReference type="Proteomes" id="UP001324427">
    <property type="component" value="Unassembled WGS sequence"/>
</dbReference>
<evidence type="ECO:0000256" key="2">
    <source>
        <dbReference type="ARBA" id="ARBA00022553"/>
    </source>
</evidence>
<dbReference type="GO" id="GO:0032040">
    <property type="term" value="C:small-subunit processome"/>
    <property type="evidence" value="ECO:0007669"/>
    <property type="project" value="InterPro"/>
</dbReference>
<feature type="compositionally biased region" description="Acidic residues" evidence="4">
    <location>
        <begin position="663"/>
        <end position="676"/>
    </location>
</feature>
<feature type="compositionally biased region" description="Acidic residues" evidence="4">
    <location>
        <begin position="95"/>
        <end position="108"/>
    </location>
</feature>
<feature type="compositionally biased region" description="Basic and acidic residues" evidence="4">
    <location>
        <begin position="588"/>
        <end position="612"/>
    </location>
</feature>
<feature type="region of interest" description="Disordered" evidence="4">
    <location>
        <begin position="1"/>
        <end position="261"/>
    </location>
</feature>
<feature type="compositionally biased region" description="Acidic residues" evidence="4">
    <location>
        <begin position="117"/>
        <end position="138"/>
    </location>
</feature>
<feature type="compositionally biased region" description="Basic and acidic residues" evidence="4">
    <location>
        <begin position="236"/>
        <end position="253"/>
    </location>
</feature>
<sequence>MPPRLARANVAVAAPKSGKNKNRKRNLDAYSIASHAIKPRRTVAAHRLGESIDDNPRQKRRKVGEDDDDDGEEDDADEDDGASRKKSRGRGIGEESADGVEEGSDSEGNEWTLGGLAEDDEDSDLDSEEAFGESDEEKFEGFTFRGSSTAKGKKPVKKKQRAVAEDEGGEIDLDEAGAGSEGDDEEASDFGDEGVDLATMLDDEDEDMLAADDESDSDEDTPSEADSDDDDDADNEERIARLRDRVEAMDAKTSRAATPADETATLSIDDLLADLDPAAKKQYAAALKTKKKSQAPKTLTAPLPKRQQDRINREAASQKATEQLDRWRDTVIHNRRAEFLSFPLQDPDRAEPIGKEKFDTQGAPQNELERNIQRIMEESGMATKPGQQVADEEEAEEVLMKAEELGVNHLPVEEVMRRRAELRRARELLFREEIKAKRVAKIKSKSYRRVHRKERERQAGKERALMDPEGLGLPLDEDEREVADRKRAEERMGTKHRESKWAKSLKASNRTVWDEGARGSVNEQARRQEELRRRIAGEEVGRGGSGDGSASDSGDDDDDDDAATLRQLGRLKRAGGGAQPKGVSGMKFMREAEGRLRARNEEDIERLRKELAVLDGEEEDRGSGAEGAEDAGLGRAIFGPQKGKQAAAGVQGKAKKVTRAEMEEGDASEDGSEGEQGEGGVSHAAQRPKPAAPKGILKKASGGARSGPLVAKGLPLPRDRRDPEAGQAAPAPPAQSAWLDVSGTKTAKKGQGRERDVSGDIDVGMSGARAVGDDKMKPARAASKTVARAGEPAAAAAVTTNNSSGASASNTDGWTTVTYPTNTATDDDDAATGSGAETEDPMLNAAQQKQALHRRAFAGDDVHLAFAADKAADAADEGEHEVSTHVPGWGSWAGEGLSKSLRKANARQRHNPLFKTRLPGGVKAEERQDARKGMERVIVSEKRDRKGKVYLAPVLPHGFEAREQYERSLRVPVGPEWTTKEVFQRGTRPRVVVRPGVVVGAMEKPLV</sequence>
<feature type="compositionally biased region" description="Basic and acidic residues" evidence="4">
    <location>
        <begin position="367"/>
        <end position="377"/>
    </location>
</feature>
<feature type="compositionally biased region" description="Low complexity" evidence="4">
    <location>
        <begin position="725"/>
        <end position="737"/>
    </location>
</feature>
<feature type="compositionally biased region" description="Basic and acidic residues" evidence="4">
    <location>
        <begin position="524"/>
        <end position="541"/>
    </location>
</feature>
<feature type="compositionally biased region" description="Acidic residues" evidence="4">
    <location>
        <begin position="165"/>
        <end position="235"/>
    </location>
</feature>
<feature type="compositionally biased region" description="Basic and acidic residues" evidence="4">
    <location>
        <begin position="453"/>
        <end position="466"/>
    </location>
</feature>
<feature type="region of interest" description="Disordered" evidence="4">
    <location>
        <begin position="282"/>
        <end position="323"/>
    </location>
</feature>
<feature type="compositionally biased region" description="Basic and acidic residues" evidence="4">
    <location>
        <begin position="346"/>
        <end position="359"/>
    </location>
</feature>
<feature type="compositionally biased region" description="Low complexity" evidence="4">
    <location>
        <begin position="793"/>
        <end position="811"/>
    </location>
</feature>
<dbReference type="GO" id="GO:0006364">
    <property type="term" value="P:rRNA processing"/>
    <property type="evidence" value="ECO:0007669"/>
    <property type="project" value="InterPro"/>
</dbReference>
<feature type="region of interest" description="Disordered" evidence="4">
    <location>
        <begin position="445"/>
        <end position="841"/>
    </location>
</feature>
<dbReference type="PANTHER" id="PTHR14150">
    <property type="entry name" value="U3 SMALL NUCLEOLAR RNA-ASSOCIATED PROTEIN 14"/>
    <property type="match status" value="1"/>
</dbReference>
<feature type="compositionally biased region" description="Basic and acidic residues" evidence="4">
    <location>
        <begin position="47"/>
        <end position="57"/>
    </location>
</feature>
<name>A0AAV9JES5_9PEZI</name>
<comment type="caution">
    <text evidence="5">The sequence shown here is derived from an EMBL/GenBank/DDBJ whole genome shotgun (WGS) entry which is preliminary data.</text>
</comment>
<dbReference type="EMBL" id="JAVFHQ010000036">
    <property type="protein sequence ID" value="KAK4542967.1"/>
    <property type="molecule type" value="Genomic_DNA"/>
</dbReference>
<evidence type="ECO:0000256" key="4">
    <source>
        <dbReference type="SAM" id="MobiDB-lite"/>
    </source>
</evidence>
<reference evidence="5 6" key="1">
    <citation type="submission" date="2021-11" db="EMBL/GenBank/DDBJ databases">
        <title>Black yeast isolated from Biological Soil Crust.</title>
        <authorList>
            <person name="Kurbessoian T."/>
        </authorList>
    </citation>
    <scope>NUCLEOTIDE SEQUENCE [LARGE SCALE GENOMIC DNA]</scope>
    <source>
        <strain evidence="5 6">CCFEE 5522</strain>
    </source>
</reference>
<feature type="region of interest" description="Disordered" evidence="4">
    <location>
        <begin position="345"/>
        <end position="396"/>
    </location>
</feature>
<dbReference type="Pfam" id="PF04615">
    <property type="entry name" value="Utp14"/>
    <property type="match status" value="1"/>
</dbReference>
<feature type="compositionally biased region" description="Basic and acidic residues" evidence="4">
    <location>
        <begin position="482"/>
        <end position="501"/>
    </location>
</feature>
<comment type="subcellular location">
    <subcellularLocation>
        <location evidence="1">Nucleus</location>
        <location evidence="1">Nucleolus</location>
    </subcellularLocation>
</comment>
<feature type="compositionally biased region" description="Low complexity" evidence="4">
    <location>
        <begin position="641"/>
        <end position="652"/>
    </location>
</feature>
<proteinExistence type="predicted"/>
<protein>
    <recommendedName>
        <fullName evidence="7">U3 small nucleolar RNA-associated protein 14</fullName>
    </recommendedName>
</protein>
<keyword evidence="2" id="KW-0597">Phosphoprotein</keyword>
<evidence type="ECO:0000256" key="3">
    <source>
        <dbReference type="ARBA" id="ARBA00023242"/>
    </source>
</evidence>
<evidence type="ECO:0000313" key="6">
    <source>
        <dbReference type="Proteomes" id="UP001324427"/>
    </source>
</evidence>
<feature type="compositionally biased region" description="Acidic residues" evidence="4">
    <location>
        <begin position="553"/>
        <end position="562"/>
    </location>
</feature>
<keyword evidence="6" id="KW-1185">Reference proteome</keyword>
<evidence type="ECO:0008006" key="7">
    <source>
        <dbReference type="Google" id="ProtNLM"/>
    </source>
</evidence>
<gene>
    <name evidence="5" type="ORF">LTR36_005965</name>
</gene>
<evidence type="ECO:0000256" key="1">
    <source>
        <dbReference type="ARBA" id="ARBA00004604"/>
    </source>
</evidence>
<feature type="compositionally biased region" description="Acidic residues" evidence="4">
    <location>
        <begin position="65"/>
        <end position="80"/>
    </location>
</feature>
<keyword evidence="3" id="KW-0539">Nucleus</keyword>
<dbReference type="InterPro" id="IPR006709">
    <property type="entry name" value="SSU_processome_Utp14"/>
</dbReference>
<dbReference type="PANTHER" id="PTHR14150:SF12">
    <property type="entry name" value="U3 SMALL NUCLEOLAR RNA-ASSOCIATED PROTEIN 14 HOMOLOG A"/>
    <property type="match status" value="1"/>
</dbReference>
<accession>A0AAV9JES5</accession>
<feature type="compositionally biased region" description="Polar residues" evidence="4">
    <location>
        <begin position="812"/>
        <end position="822"/>
    </location>
</feature>
<dbReference type="AlphaFoldDB" id="A0AAV9JES5"/>
<organism evidence="5 6">
    <name type="scientific">Oleoguttula mirabilis</name>
    <dbReference type="NCBI Taxonomy" id="1507867"/>
    <lineage>
        <taxon>Eukaryota</taxon>
        <taxon>Fungi</taxon>
        <taxon>Dikarya</taxon>
        <taxon>Ascomycota</taxon>
        <taxon>Pezizomycotina</taxon>
        <taxon>Dothideomycetes</taxon>
        <taxon>Dothideomycetidae</taxon>
        <taxon>Mycosphaerellales</taxon>
        <taxon>Teratosphaeriaceae</taxon>
        <taxon>Oleoguttula</taxon>
    </lineage>
</organism>
<evidence type="ECO:0000313" key="5">
    <source>
        <dbReference type="EMBL" id="KAK4542967.1"/>
    </source>
</evidence>